<reference evidence="2 3" key="2">
    <citation type="journal article" date="2010" name="Stand. Genomic Sci.">
        <title>Complete genome sequence of Chitinophaga pinensis type strain (UQM 2034).</title>
        <authorList>
            <person name="Glavina Del Rio T."/>
            <person name="Abt B."/>
            <person name="Spring S."/>
            <person name="Lapidus A."/>
            <person name="Nolan M."/>
            <person name="Tice H."/>
            <person name="Copeland A."/>
            <person name="Cheng J.F."/>
            <person name="Chen F."/>
            <person name="Bruce D."/>
            <person name="Goodwin L."/>
            <person name="Pitluck S."/>
            <person name="Ivanova N."/>
            <person name="Mavromatis K."/>
            <person name="Mikhailova N."/>
            <person name="Pati A."/>
            <person name="Chen A."/>
            <person name="Palaniappan K."/>
            <person name="Land M."/>
            <person name="Hauser L."/>
            <person name="Chang Y.J."/>
            <person name="Jeffries C.D."/>
            <person name="Chain P."/>
            <person name="Saunders E."/>
            <person name="Detter J.C."/>
            <person name="Brettin T."/>
            <person name="Rohde M."/>
            <person name="Goker M."/>
            <person name="Bristow J."/>
            <person name="Eisen J.A."/>
            <person name="Markowitz V."/>
            <person name="Hugenholtz P."/>
            <person name="Kyrpides N.C."/>
            <person name="Klenk H.P."/>
            <person name="Lucas S."/>
        </authorList>
    </citation>
    <scope>NUCLEOTIDE SEQUENCE [LARGE SCALE GENOMIC DNA]</scope>
    <source>
        <strain evidence="3">ATCC 43595 / DSM 2588 / LMG 13176 / NBRC 15968 / NCIMB 11800 / UQM 2034</strain>
    </source>
</reference>
<proteinExistence type="predicted"/>
<dbReference type="EMBL" id="CP001699">
    <property type="protein sequence ID" value="ACU62616.1"/>
    <property type="molecule type" value="Genomic_DNA"/>
</dbReference>
<protein>
    <recommendedName>
        <fullName evidence="1">Glycosyl transferase family 1 domain-containing protein</fullName>
    </recommendedName>
</protein>
<name>A0A979GXR8_CHIPD</name>
<dbReference type="GO" id="GO:0016757">
    <property type="term" value="F:glycosyltransferase activity"/>
    <property type="evidence" value="ECO:0007669"/>
    <property type="project" value="InterPro"/>
</dbReference>
<evidence type="ECO:0000313" key="2">
    <source>
        <dbReference type="EMBL" id="ACU62616.1"/>
    </source>
</evidence>
<accession>A0A979GXR8</accession>
<dbReference type="Gene3D" id="3.40.50.2000">
    <property type="entry name" value="Glycogen Phosphorylase B"/>
    <property type="match status" value="1"/>
</dbReference>
<dbReference type="Proteomes" id="UP000002215">
    <property type="component" value="Chromosome"/>
</dbReference>
<dbReference type="KEGG" id="cpi:Cpin_5185"/>
<evidence type="ECO:0000259" key="1">
    <source>
        <dbReference type="Pfam" id="PF00534"/>
    </source>
</evidence>
<dbReference type="InterPro" id="IPR001296">
    <property type="entry name" value="Glyco_trans_1"/>
</dbReference>
<evidence type="ECO:0000313" key="3">
    <source>
        <dbReference type="Proteomes" id="UP000002215"/>
    </source>
</evidence>
<feature type="domain" description="Glycosyl transferase family 1" evidence="1">
    <location>
        <begin position="164"/>
        <end position="227"/>
    </location>
</feature>
<dbReference type="RefSeq" id="WP_012792784.1">
    <property type="nucleotide sequence ID" value="NC_013132.1"/>
</dbReference>
<gene>
    <name evidence="2" type="ordered locus">Cpin_5185</name>
</gene>
<dbReference type="SUPFAM" id="SSF53756">
    <property type="entry name" value="UDP-Glycosyltransferase/glycogen phosphorylase"/>
    <property type="match status" value="1"/>
</dbReference>
<dbReference type="AlphaFoldDB" id="A0A979GXR8"/>
<dbReference type="OrthoDB" id="654660at2"/>
<sequence>MHVTIVGRENGVGLEKDKKLLVDLLTRNSIRTDFRSIDEYVPLHKDNDISIFTEIVDKRYFGRKNILIPNQEWFYKRWLPFMHRFDVIFCKTFYAQKIFSAYHSNVTYTGFTSLDCYIECEKKPEYFHSQGKSQAKGTQFVVSAWETSKLPKIHLISEKYASSGDNVIMYEKLLPEQEYNRLRNECLIHIYPSQAEGFGHCINEARSCGAVVVSTDFPPMNEIATDFLVPIHQASGFCDRLGASVSVKPSSIIEVLNKLSQREDLPEIGARNRYSFLEADRSFREKFLYEINRI</sequence>
<reference evidence="3" key="1">
    <citation type="submission" date="2009-08" db="EMBL/GenBank/DDBJ databases">
        <title>The complete genome of Chitinophaga pinensis DSM 2588.</title>
        <authorList>
            <consortium name="US DOE Joint Genome Institute (JGI-PGF)"/>
            <person name="Lucas S."/>
            <person name="Copeland A."/>
            <person name="Lapidus A."/>
            <person name="Glavina del Rio T."/>
            <person name="Dalin E."/>
            <person name="Tice H."/>
            <person name="Bruce D."/>
            <person name="Goodwin L."/>
            <person name="Pitluck S."/>
            <person name="Kyrpides N."/>
            <person name="Mavromatis K."/>
            <person name="Ivanova N."/>
            <person name="Mikhailova N."/>
            <person name="Sims D."/>
            <person name="Meinche L."/>
            <person name="Brettin T."/>
            <person name="Detter J.C."/>
            <person name="Han C."/>
            <person name="Larimer F."/>
            <person name="Land M."/>
            <person name="Hauser L."/>
            <person name="Markowitz V."/>
            <person name="Cheng J.-F."/>
            <person name="Hugenholtz P."/>
            <person name="Woyke T."/>
            <person name="Wu D."/>
            <person name="Spring S."/>
            <person name="Klenk H.-P."/>
            <person name="Eisen J.A."/>
        </authorList>
    </citation>
    <scope>NUCLEOTIDE SEQUENCE [LARGE SCALE GENOMIC DNA]</scope>
    <source>
        <strain evidence="3">ATCC 43595 / DSM 2588 / LMG 13176 / NBRC 15968 / NCIMB 11800 / UQM 2034</strain>
    </source>
</reference>
<organism evidence="2 3">
    <name type="scientific">Chitinophaga pinensis (strain ATCC 43595 / DSM 2588 / LMG 13176 / NBRC 15968 / NCIMB 11800 / UQM 2034)</name>
    <dbReference type="NCBI Taxonomy" id="485918"/>
    <lineage>
        <taxon>Bacteria</taxon>
        <taxon>Pseudomonadati</taxon>
        <taxon>Bacteroidota</taxon>
        <taxon>Chitinophagia</taxon>
        <taxon>Chitinophagales</taxon>
        <taxon>Chitinophagaceae</taxon>
        <taxon>Chitinophaga</taxon>
    </lineage>
</organism>
<dbReference type="Pfam" id="PF00534">
    <property type="entry name" value="Glycos_transf_1"/>
    <property type="match status" value="1"/>
</dbReference>